<dbReference type="AlphaFoldDB" id="A0A5N6Y6J6"/>
<proteinExistence type="predicted"/>
<dbReference type="EMBL" id="ML737143">
    <property type="protein sequence ID" value="KAE8341105.1"/>
    <property type="molecule type" value="Genomic_DNA"/>
</dbReference>
<reference evidence="3" key="1">
    <citation type="submission" date="2019-04" db="EMBL/GenBank/DDBJ databases">
        <title>Friends and foes A comparative genomics study of 23 Aspergillus species from section Flavi.</title>
        <authorList>
            <consortium name="DOE Joint Genome Institute"/>
            <person name="Kjaerbolling I."/>
            <person name="Vesth T."/>
            <person name="Frisvad J.C."/>
            <person name="Nybo J.L."/>
            <person name="Theobald S."/>
            <person name="Kildgaard S."/>
            <person name="Isbrandt T."/>
            <person name="Kuo A."/>
            <person name="Sato A."/>
            <person name="Lyhne E.K."/>
            <person name="Kogle M.E."/>
            <person name="Wiebenga A."/>
            <person name="Kun R.S."/>
            <person name="Lubbers R.J."/>
            <person name="Makela M.R."/>
            <person name="Barry K."/>
            <person name="Chovatia M."/>
            <person name="Clum A."/>
            <person name="Daum C."/>
            <person name="Haridas S."/>
            <person name="He G."/>
            <person name="LaButti K."/>
            <person name="Lipzen A."/>
            <person name="Mondo S."/>
            <person name="Riley R."/>
            <person name="Salamov A."/>
            <person name="Simmons B.A."/>
            <person name="Magnuson J.K."/>
            <person name="Henrissat B."/>
            <person name="Mortensen U.H."/>
            <person name="Larsen T.O."/>
            <person name="Devries R.P."/>
            <person name="Grigoriev I.V."/>
            <person name="Machida M."/>
            <person name="Baker S.E."/>
            <person name="Andersen M.R."/>
        </authorList>
    </citation>
    <scope>NUCLEOTIDE SEQUENCE</scope>
    <source>
        <strain evidence="3">CBS 117612</strain>
    </source>
</reference>
<dbReference type="Proteomes" id="UP000325558">
    <property type="component" value="Unassembled WGS sequence"/>
</dbReference>
<evidence type="ECO:0000313" key="3">
    <source>
        <dbReference type="EMBL" id="KAE8341105.1"/>
    </source>
</evidence>
<feature type="compositionally biased region" description="Polar residues" evidence="1">
    <location>
        <begin position="1"/>
        <end position="11"/>
    </location>
</feature>
<protein>
    <submittedName>
        <fullName evidence="3">Uncharacterized protein</fullName>
    </submittedName>
</protein>
<organism evidence="3">
    <name type="scientific">Aspergillus arachidicola</name>
    <dbReference type="NCBI Taxonomy" id="656916"/>
    <lineage>
        <taxon>Eukaryota</taxon>
        <taxon>Fungi</taxon>
        <taxon>Dikarya</taxon>
        <taxon>Ascomycota</taxon>
        <taxon>Pezizomycotina</taxon>
        <taxon>Eurotiomycetes</taxon>
        <taxon>Eurotiomycetidae</taxon>
        <taxon>Eurotiales</taxon>
        <taxon>Aspergillaceae</taxon>
        <taxon>Aspergillus</taxon>
        <taxon>Aspergillus subgen. Circumdati</taxon>
    </lineage>
</organism>
<evidence type="ECO:0000256" key="2">
    <source>
        <dbReference type="SAM" id="Phobius"/>
    </source>
</evidence>
<keyword evidence="2" id="KW-1133">Transmembrane helix</keyword>
<gene>
    <name evidence="3" type="ORF">BDV24DRAFT_132942</name>
</gene>
<keyword evidence="2" id="KW-0812">Transmembrane</keyword>
<keyword evidence="2" id="KW-0472">Membrane</keyword>
<feature type="region of interest" description="Disordered" evidence="1">
    <location>
        <begin position="1"/>
        <end position="20"/>
    </location>
</feature>
<evidence type="ECO:0000256" key="1">
    <source>
        <dbReference type="SAM" id="MobiDB-lite"/>
    </source>
</evidence>
<accession>A0A5N6Y6J6</accession>
<sequence>MHTHTPHSNTSDNRRCQFPSNTYQKRPATQLAQTNMPMTSFSSGPGNVFSLALPLQRLVLFAGACLDARLFQVVGNVLRRNGFDLCLEVLVLGGIVGVGQWGVSGMLYLH</sequence>
<name>A0A5N6Y6J6_9EURO</name>
<feature type="transmembrane region" description="Helical" evidence="2">
    <location>
        <begin position="85"/>
        <end position="109"/>
    </location>
</feature>